<reference evidence="1 2" key="1">
    <citation type="submission" date="2013-09" db="EMBL/GenBank/DDBJ databases">
        <authorList>
            <person name="Zeng Z."/>
            <person name="Chen C."/>
        </authorList>
    </citation>
    <scope>NUCLEOTIDE SEQUENCE [LARGE SCALE GENOMIC DNA]</scope>
    <source>
        <strain evidence="1 2">WB 4.1-42</strain>
    </source>
</reference>
<sequence length="79" mass="8676">MLQHILSGWKNYLSKSAVTEIVAQQRASICATCPHAKQGKILAFIKDSLKEAEGAYCAACHCPLSAKVRSNDICPENKW</sequence>
<accession>A0A0A2MJK1</accession>
<dbReference type="Proteomes" id="UP000030111">
    <property type="component" value="Unassembled WGS sequence"/>
</dbReference>
<gene>
    <name evidence="1" type="ORF">Q766_16010</name>
</gene>
<dbReference type="STRING" id="1121898.GCA_000422725_03683"/>
<dbReference type="AlphaFoldDB" id="A0A0A2MJK1"/>
<evidence type="ECO:0000313" key="1">
    <source>
        <dbReference type="EMBL" id="KGO91746.1"/>
    </source>
</evidence>
<dbReference type="RefSeq" id="WP_026989778.1">
    <property type="nucleotide sequence ID" value="NZ_AUGP01000002.1"/>
</dbReference>
<evidence type="ECO:0000313" key="2">
    <source>
        <dbReference type="Proteomes" id="UP000030111"/>
    </source>
</evidence>
<dbReference type="eggNOG" id="ENOG5030YPW">
    <property type="taxonomic scope" value="Bacteria"/>
</dbReference>
<organism evidence="1 2">
    <name type="scientific">Flavobacterium subsaxonicum WB 4.1-42 = DSM 21790</name>
    <dbReference type="NCBI Taxonomy" id="1121898"/>
    <lineage>
        <taxon>Bacteria</taxon>
        <taxon>Pseudomonadati</taxon>
        <taxon>Bacteroidota</taxon>
        <taxon>Flavobacteriia</taxon>
        <taxon>Flavobacteriales</taxon>
        <taxon>Flavobacteriaceae</taxon>
        <taxon>Flavobacterium</taxon>
    </lineage>
</organism>
<dbReference type="EMBL" id="JRLY01000015">
    <property type="protein sequence ID" value="KGO91746.1"/>
    <property type="molecule type" value="Genomic_DNA"/>
</dbReference>
<protein>
    <submittedName>
        <fullName evidence="1">Uncharacterized protein</fullName>
    </submittedName>
</protein>
<comment type="caution">
    <text evidence="1">The sequence shown here is derived from an EMBL/GenBank/DDBJ whole genome shotgun (WGS) entry which is preliminary data.</text>
</comment>
<name>A0A0A2MJK1_9FLAO</name>
<keyword evidence="2" id="KW-1185">Reference proteome</keyword>
<proteinExistence type="predicted"/>
<dbReference type="OrthoDB" id="1363448at2"/>